<organism evidence="1 2">
    <name type="scientific">Cohnella cholangitidis</name>
    <dbReference type="NCBI Taxonomy" id="2598458"/>
    <lineage>
        <taxon>Bacteria</taxon>
        <taxon>Bacillati</taxon>
        <taxon>Bacillota</taxon>
        <taxon>Bacilli</taxon>
        <taxon>Bacillales</taxon>
        <taxon>Paenibacillaceae</taxon>
        <taxon>Cohnella</taxon>
    </lineage>
</organism>
<dbReference type="AlphaFoldDB" id="A0A7G5C178"/>
<proteinExistence type="predicted"/>
<keyword evidence="2" id="KW-1185">Reference proteome</keyword>
<dbReference type="EMBL" id="CP041969">
    <property type="protein sequence ID" value="QMV42962.1"/>
    <property type="molecule type" value="Genomic_DNA"/>
</dbReference>
<gene>
    <name evidence="1" type="ORF">FPL14_18545</name>
</gene>
<sequence>MRSAIKQRLTEQIPLIDGRVVEVHDPVDSLIKPYVLLVQGADSVDTLWTGLRTTFEIWPYVAETSDFAGVDELSKLIITSLDGQAIEDTDTDEAFTCHYDGNVGADKVDAERNALTRGLRFSVISVRRSTEPEISQEDDWLSALSNWTSDLLDSEDWQVYCGQWPTNYVRPSVLWRLEGAETNASTRAATIEVRKKAIGHIVGRTLSEQTATVLELAQGLTSVVKIPLNVSDRRYLTVFNPIVDLEQDMMTEGQISVTLSRKIDRRPEMGPLMGSVHFNSKL</sequence>
<evidence type="ECO:0000313" key="1">
    <source>
        <dbReference type="EMBL" id="QMV42962.1"/>
    </source>
</evidence>
<dbReference type="Proteomes" id="UP000515679">
    <property type="component" value="Chromosome"/>
</dbReference>
<evidence type="ECO:0000313" key="2">
    <source>
        <dbReference type="Proteomes" id="UP000515679"/>
    </source>
</evidence>
<accession>A0A7G5C178</accession>
<protein>
    <submittedName>
        <fullName evidence="1">Uncharacterized protein</fullName>
    </submittedName>
</protein>
<name>A0A7G5C178_9BACL</name>
<dbReference type="RefSeq" id="WP_182299190.1">
    <property type="nucleotide sequence ID" value="NZ_CP041969.1"/>
</dbReference>
<reference evidence="1 2" key="1">
    <citation type="submission" date="2019-07" db="EMBL/GenBank/DDBJ databases">
        <authorList>
            <person name="Kim J.K."/>
            <person name="Cheong H.-M."/>
            <person name="Choi Y."/>
            <person name="Hwang K.J."/>
            <person name="Lee S."/>
            <person name="Choi C."/>
        </authorList>
    </citation>
    <scope>NUCLEOTIDE SEQUENCE [LARGE SCALE GENOMIC DNA]</scope>
    <source>
        <strain evidence="1 2">KS 22</strain>
    </source>
</reference>
<dbReference type="KEGG" id="cchl:FPL14_18545"/>